<evidence type="ECO:0000256" key="1">
    <source>
        <dbReference type="ARBA" id="ARBA00023242"/>
    </source>
</evidence>
<feature type="compositionally biased region" description="Low complexity" evidence="2">
    <location>
        <begin position="453"/>
        <end position="465"/>
    </location>
</feature>
<feature type="region of interest" description="Disordered" evidence="2">
    <location>
        <begin position="64"/>
        <end position="104"/>
    </location>
</feature>
<feature type="compositionally biased region" description="Basic and acidic residues" evidence="2">
    <location>
        <begin position="534"/>
        <end position="544"/>
    </location>
</feature>
<evidence type="ECO:0000313" key="4">
    <source>
        <dbReference type="EMBL" id="KAK8072670.1"/>
    </source>
</evidence>
<feature type="region of interest" description="Disordered" evidence="2">
    <location>
        <begin position="634"/>
        <end position="656"/>
    </location>
</feature>
<name>A0ABR1VN31_9PEZI</name>
<dbReference type="SMART" id="SM00066">
    <property type="entry name" value="GAL4"/>
    <property type="match status" value="1"/>
</dbReference>
<feature type="region of interest" description="Disordered" evidence="2">
    <location>
        <begin position="447"/>
        <end position="472"/>
    </location>
</feature>
<evidence type="ECO:0000313" key="5">
    <source>
        <dbReference type="Proteomes" id="UP001446871"/>
    </source>
</evidence>
<organism evidence="4 5">
    <name type="scientific">Apiospora saccharicola</name>
    <dbReference type="NCBI Taxonomy" id="335842"/>
    <lineage>
        <taxon>Eukaryota</taxon>
        <taxon>Fungi</taxon>
        <taxon>Dikarya</taxon>
        <taxon>Ascomycota</taxon>
        <taxon>Pezizomycotina</taxon>
        <taxon>Sordariomycetes</taxon>
        <taxon>Xylariomycetidae</taxon>
        <taxon>Amphisphaeriales</taxon>
        <taxon>Apiosporaceae</taxon>
        <taxon>Apiospora</taxon>
    </lineage>
</organism>
<dbReference type="CDD" id="cd00067">
    <property type="entry name" value="GAL4"/>
    <property type="match status" value="1"/>
</dbReference>
<feature type="domain" description="Zn(2)-C6 fungal-type" evidence="3">
    <location>
        <begin position="15"/>
        <end position="71"/>
    </location>
</feature>
<reference evidence="4 5" key="1">
    <citation type="submission" date="2023-01" db="EMBL/GenBank/DDBJ databases">
        <title>Analysis of 21 Apiospora genomes using comparative genomics revels a genus with tremendous synthesis potential of carbohydrate active enzymes and secondary metabolites.</title>
        <authorList>
            <person name="Sorensen T."/>
        </authorList>
    </citation>
    <scope>NUCLEOTIDE SEQUENCE [LARGE SCALE GENOMIC DNA]</scope>
    <source>
        <strain evidence="4 5">CBS 83171</strain>
    </source>
</reference>
<evidence type="ECO:0000259" key="3">
    <source>
        <dbReference type="SMART" id="SM00066"/>
    </source>
</evidence>
<dbReference type="Proteomes" id="UP001446871">
    <property type="component" value="Unassembled WGS sequence"/>
</dbReference>
<feature type="compositionally biased region" description="Low complexity" evidence="2">
    <location>
        <begin position="64"/>
        <end position="82"/>
    </location>
</feature>
<feature type="region of interest" description="Disordered" evidence="2">
    <location>
        <begin position="384"/>
        <end position="407"/>
    </location>
</feature>
<feature type="compositionally biased region" description="Basic residues" evidence="2">
    <location>
        <begin position="636"/>
        <end position="656"/>
    </location>
</feature>
<evidence type="ECO:0000256" key="2">
    <source>
        <dbReference type="SAM" id="MobiDB-lite"/>
    </source>
</evidence>
<dbReference type="InterPro" id="IPR036864">
    <property type="entry name" value="Zn2-C6_fun-type_DNA-bd_sf"/>
</dbReference>
<keyword evidence="1" id="KW-0539">Nucleus</keyword>
<sequence length="686" mass="74115">MSSVAPNSPLSPVAQSRRSACDRCHQHKLKCERYDVRSVETVADSSLTACKRCMKAKVQCRMATNSSSSSSSTDNNNNTNNNRAAKRKGTHDEDEGTHEKATSTGIIFSAAFPTDVAVSSDQITSSGPGGSSLPSTDDALLSNVGAFDFGAGDFSERGTLAVSPTSFLFGNAAPQTQAALGEDDRLEPPRGVQHSYLDGLDMTLFGDDSNPLQSNEILTASSGNPLLSSQTPEPSTVPTTTEPDSSSSPYDMHDDCRRRLQSLHTTIFSELHHLSGADMDRLLSGRYDTTSLVHPEGSGGCDDHGGFIQKLLFASERLIELLRILDLAYAGVTHGHDLESYPSSSQPCDSCDSILSGHHHHSHSATSTPRHSLHPVPRSQMSFLRSRRTSSAFSPPAAPPPQPTSSSDVDLPVIVSFLTCYVGLMVIYRHVLAQALNSLRSTDPYRHLRARPGSSGSPIAGSSFGNGSTGYTATVSRRDVPALGALGANYDAGSSNSSSSSSPQQALRIRILTEVLSHMIERVEDAWDSVTTEEHGDLGCEDKHSYHHHHQQQQQQQQQPHSRHGGCGVADCRARAIYLSRLPDPISHATSARVRAFGWQMNNRVERLYLAHTLRAEAKNPESTRVWTLQTLTKSGNKKGKKKKGKKAKKTKKAAKAKKVRLALSDGVIKYAESVQALCINLKADD</sequence>
<comment type="caution">
    <text evidence="4">The sequence shown here is derived from an EMBL/GenBank/DDBJ whole genome shotgun (WGS) entry which is preliminary data.</text>
</comment>
<feature type="region of interest" description="Disordered" evidence="2">
    <location>
        <begin position="534"/>
        <end position="567"/>
    </location>
</feature>
<feature type="compositionally biased region" description="Polar residues" evidence="2">
    <location>
        <begin position="211"/>
        <end position="227"/>
    </location>
</feature>
<accession>A0ABR1VN31</accession>
<gene>
    <name evidence="4" type="ORF">PG996_006018</name>
</gene>
<dbReference type="SUPFAM" id="SSF57701">
    <property type="entry name" value="Zn2/Cys6 DNA-binding domain"/>
    <property type="match status" value="1"/>
</dbReference>
<dbReference type="InterPro" id="IPR001138">
    <property type="entry name" value="Zn2Cys6_DnaBD"/>
</dbReference>
<dbReference type="EMBL" id="JAQQWM010000003">
    <property type="protein sequence ID" value="KAK8072670.1"/>
    <property type="molecule type" value="Genomic_DNA"/>
</dbReference>
<keyword evidence="5" id="KW-1185">Reference proteome</keyword>
<protein>
    <recommendedName>
        <fullName evidence="3">Zn(2)-C6 fungal-type domain-containing protein</fullName>
    </recommendedName>
</protein>
<feature type="compositionally biased region" description="Low complexity" evidence="2">
    <location>
        <begin position="228"/>
        <end position="249"/>
    </location>
</feature>
<proteinExistence type="predicted"/>
<dbReference type="Gene3D" id="4.10.240.10">
    <property type="entry name" value="Zn(2)-C6 fungal-type DNA-binding domain"/>
    <property type="match status" value="1"/>
</dbReference>
<feature type="region of interest" description="Disordered" evidence="2">
    <location>
        <begin position="211"/>
        <end position="254"/>
    </location>
</feature>